<proteinExistence type="predicted"/>
<sequence>MAVDAAGNLYIADSGNHRIRKVTPAGTISTFAGNGTAGFAGDGGPATNANLNGPNGVAVDAAGNLYIADSGNHRIRKVTPAGTISTFAGNGTAGFAGDGGPATDARLNSANAVATDSAGNLYIADSDNYRVRKVDPAGRISTFAGNGIEGFAGDGGPATDARLTFMGGLAVDAAGNLYLSDTDNFRVRKVNSAGTISTFAGNGIEGVSGDGGPATAANVWAPFGLAVDSSGNLYIADRNGGNVRTVNTAGTISRFAGTSLGFGFSGDGGPALNATFAGVDGVAIDTDGNLYVTDRLNQRIRRVSG</sequence>
<dbReference type="InterPro" id="IPR001258">
    <property type="entry name" value="NHL_repeat"/>
</dbReference>
<dbReference type="PROSITE" id="PS51125">
    <property type="entry name" value="NHL"/>
    <property type="match status" value="1"/>
</dbReference>
<evidence type="ECO:0000256" key="1">
    <source>
        <dbReference type="ARBA" id="ARBA00022737"/>
    </source>
</evidence>
<dbReference type="EMBL" id="CAEZSR010000295">
    <property type="protein sequence ID" value="CAB4598472.1"/>
    <property type="molecule type" value="Genomic_DNA"/>
</dbReference>
<gene>
    <name evidence="2" type="ORF">UFOPK1493_04156</name>
</gene>
<dbReference type="PANTHER" id="PTHR46388">
    <property type="entry name" value="NHL REPEAT-CONTAINING PROTEIN 2"/>
    <property type="match status" value="1"/>
</dbReference>
<evidence type="ECO:0000313" key="2">
    <source>
        <dbReference type="EMBL" id="CAB4598472.1"/>
    </source>
</evidence>
<dbReference type="Pfam" id="PF01436">
    <property type="entry name" value="NHL"/>
    <property type="match status" value="2"/>
</dbReference>
<organism evidence="2">
    <name type="scientific">freshwater metagenome</name>
    <dbReference type="NCBI Taxonomy" id="449393"/>
    <lineage>
        <taxon>unclassified sequences</taxon>
        <taxon>metagenomes</taxon>
        <taxon>ecological metagenomes</taxon>
    </lineage>
</organism>
<dbReference type="AlphaFoldDB" id="A0A6J6GB13"/>
<dbReference type="CDD" id="cd14953">
    <property type="entry name" value="NHL_like_1"/>
    <property type="match status" value="1"/>
</dbReference>
<dbReference type="Gene3D" id="2.120.10.30">
    <property type="entry name" value="TolB, C-terminal domain"/>
    <property type="match status" value="3"/>
</dbReference>
<protein>
    <submittedName>
        <fullName evidence="2">Unannotated protein</fullName>
    </submittedName>
</protein>
<dbReference type="InterPro" id="IPR011042">
    <property type="entry name" value="6-blade_b-propeller_TolB-like"/>
</dbReference>
<name>A0A6J6GB13_9ZZZZ</name>
<keyword evidence="1" id="KW-0677">Repeat</keyword>
<dbReference type="PANTHER" id="PTHR46388:SF2">
    <property type="entry name" value="NHL REPEAT-CONTAINING PROTEIN 2"/>
    <property type="match status" value="1"/>
</dbReference>
<reference evidence="2" key="1">
    <citation type="submission" date="2020-05" db="EMBL/GenBank/DDBJ databases">
        <authorList>
            <person name="Chiriac C."/>
            <person name="Salcher M."/>
            <person name="Ghai R."/>
            <person name="Kavagutti S V."/>
        </authorList>
    </citation>
    <scope>NUCLEOTIDE SEQUENCE</scope>
</reference>
<dbReference type="SUPFAM" id="SSF101898">
    <property type="entry name" value="NHL repeat"/>
    <property type="match status" value="1"/>
</dbReference>
<accession>A0A6J6GB13</accession>